<reference evidence="1 2" key="1">
    <citation type="submission" date="2020-04" db="EMBL/GenBank/DDBJ databases">
        <title>Enterovirga sp. isolate from soil.</title>
        <authorList>
            <person name="Chea S."/>
            <person name="Kim D.-U."/>
        </authorList>
    </citation>
    <scope>NUCLEOTIDE SEQUENCE [LARGE SCALE GENOMIC DNA]</scope>
    <source>
        <strain evidence="1 2">DB1703</strain>
    </source>
</reference>
<keyword evidence="2" id="KW-1185">Reference proteome</keyword>
<organism evidence="1 2">
    <name type="scientific">Enterovirga aerilata</name>
    <dbReference type="NCBI Taxonomy" id="2730920"/>
    <lineage>
        <taxon>Bacteria</taxon>
        <taxon>Pseudomonadati</taxon>
        <taxon>Pseudomonadota</taxon>
        <taxon>Alphaproteobacteria</taxon>
        <taxon>Hyphomicrobiales</taxon>
        <taxon>Methylobacteriaceae</taxon>
        <taxon>Enterovirga</taxon>
    </lineage>
</organism>
<dbReference type="AlphaFoldDB" id="A0A849I229"/>
<dbReference type="Proteomes" id="UP000564885">
    <property type="component" value="Unassembled WGS sequence"/>
</dbReference>
<protein>
    <submittedName>
        <fullName evidence="1">Uncharacterized protein</fullName>
    </submittedName>
</protein>
<proteinExistence type="predicted"/>
<name>A0A849I229_9HYPH</name>
<evidence type="ECO:0000313" key="1">
    <source>
        <dbReference type="EMBL" id="NNM71411.1"/>
    </source>
</evidence>
<evidence type="ECO:0000313" key="2">
    <source>
        <dbReference type="Proteomes" id="UP000564885"/>
    </source>
</evidence>
<accession>A0A849I229</accession>
<gene>
    <name evidence="1" type="ORF">HJG44_03245</name>
</gene>
<dbReference type="EMBL" id="JABEPP010000001">
    <property type="protein sequence ID" value="NNM71411.1"/>
    <property type="molecule type" value="Genomic_DNA"/>
</dbReference>
<sequence>MLMTDFHDAEDAKRYRARLRKQQRYSQNYRDKLEAANIPDRDEMARACLTALVDLLAAGPDAKTCGLVPGTMVSALQEKGFSRDGTMDRLRGMVRRARSKVQAHQK</sequence>
<comment type="caution">
    <text evidence="1">The sequence shown here is derived from an EMBL/GenBank/DDBJ whole genome shotgun (WGS) entry which is preliminary data.</text>
</comment>